<dbReference type="InterPro" id="IPR051814">
    <property type="entry name" value="NAD(P)H-dep_FMN_reductase"/>
</dbReference>
<dbReference type="Gene3D" id="3.40.50.360">
    <property type="match status" value="1"/>
</dbReference>
<dbReference type="AlphaFoldDB" id="A0A1G9IJ28"/>
<keyword evidence="1" id="KW-0285">Flavoprotein</keyword>
<evidence type="ECO:0000313" key="6">
    <source>
        <dbReference type="Proteomes" id="UP000182783"/>
    </source>
</evidence>
<sequence>MWITNGRGGKVAKIVVINGTPSLVSRVNAVIEYAEANLRGRGFEVERINVAELPAEDLIHTKFESEAIVKANGLVAEADAVIVVSPVYKASYTGVLKTFLDLIPEKGLAGKILLPLFMGGSLAHLLTIEYALKPVLSVLGARHILGGVYAVDSQAVRNDQGVVELADELKLRLDSVLAELAEETLHKAARKSAE</sequence>
<keyword evidence="3" id="KW-0560">Oxidoreductase</keyword>
<keyword evidence="2" id="KW-0288">FMN</keyword>
<dbReference type="SUPFAM" id="SSF52218">
    <property type="entry name" value="Flavoproteins"/>
    <property type="match status" value="1"/>
</dbReference>
<dbReference type="NCBIfam" id="TIGR03567">
    <property type="entry name" value="FMN_reduc_SsuE"/>
    <property type="match status" value="1"/>
</dbReference>
<dbReference type="Proteomes" id="UP000182783">
    <property type="component" value="Unassembled WGS sequence"/>
</dbReference>
<gene>
    <name evidence="5" type="ORF">SAMN05216191_10279</name>
</gene>
<dbReference type="Pfam" id="PF03358">
    <property type="entry name" value="FMN_red"/>
    <property type="match status" value="1"/>
</dbReference>
<reference evidence="5 6" key="1">
    <citation type="submission" date="2016-10" db="EMBL/GenBank/DDBJ databases">
        <authorList>
            <person name="de Groot N.N."/>
        </authorList>
    </citation>
    <scope>NUCLEOTIDE SEQUENCE [LARGE SCALE GENOMIC DNA]</scope>
    <source>
        <strain evidence="5 6">CGMCC 1.10239</strain>
    </source>
</reference>
<evidence type="ECO:0000256" key="3">
    <source>
        <dbReference type="ARBA" id="ARBA00023002"/>
    </source>
</evidence>
<accession>A0A1G9IJ28</accession>
<dbReference type="GO" id="GO:0046306">
    <property type="term" value="P:alkanesulfonate catabolic process"/>
    <property type="evidence" value="ECO:0007669"/>
    <property type="project" value="InterPro"/>
</dbReference>
<name>A0A1G9IJ28_9BACL</name>
<dbReference type="InterPro" id="IPR029039">
    <property type="entry name" value="Flavoprotein-like_sf"/>
</dbReference>
<organism evidence="5 6">
    <name type="scientific">Paenibacillus jilunlii</name>
    <dbReference type="NCBI Taxonomy" id="682956"/>
    <lineage>
        <taxon>Bacteria</taxon>
        <taxon>Bacillati</taxon>
        <taxon>Bacillota</taxon>
        <taxon>Bacilli</taxon>
        <taxon>Bacillales</taxon>
        <taxon>Paenibacillaceae</taxon>
        <taxon>Paenibacillus</taxon>
    </lineage>
</organism>
<dbReference type="GO" id="GO:0008752">
    <property type="term" value="F:FMN reductase [NAD(P)H] activity"/>
    <property type="evidence" value="ECO:0007669"/>
    <property type="project" value="InterPro"/>
</dbReference>
<evidence type="ECO:0000259" key="4">
    <source>
        <dbReference type="Pfam" id="PF03358"/>
    </source>
</evidence>
<dbReference type="EMBL" id="FNGM01000002">
    <property type="protein sequence ID" value="SDL25228.1"/>
    <property type="molecule type" value="Genomic_DNA"/>
</dbReference>
<dbReference type="PANTHER" id="PTHR43408:SF1">
    <property type="entry name" value="FMN REDUCTASE (NADPH)"/>
    <property type="match status" value="1"/>
</dbReference>
<evidence type="ECO:0000313" key="5">
    <source>
        <dbReference type="EMBL" id="SDL25228.1"/>
    </source>
</evidence>
<dbReference type="InterPro" id="IPR020048">
    <property type="entry name" value="NADPH-dep_FMN_reduc_SsuE"/>
</dbReference>
<protein>
    <submittedName>
        <fullName evidence="5">FMN reductase</fullName>
    </submittedName>
</protein>
<dbReference type="PANTHER" id="PTHR43408">
    <property type="entry name" value="FMN REDUCTASE (NADPH)"/>
    <property type="match status" value="1"/>
</dbReference>
<feature type="domain" description="NADPH-dependent FMN reductase-like" evidence="4">
    <location>
        <begin position="13"/>
        <end position="154"/>
    </location>
</feature>
<proteinExistence type="predicted"/>
<evidence type="ECO:0000256" key="2">
    <source>
        <dbReference type="ARBA" id="ARBA00022643"/>
    </source>
</evidence>
<evidence type="ECO:0000256" key="1">
    <source>
        <dbReference type="ARBA" id="ARBA00022630"/>
    </source>
</evidence>
<dbReference type="InterPro" id="IPR005025">
    <property type="entry name" value="FMN_Rdtase-like_dom"/>
</dbReference>